<accession>A0ABQ1LNM5</accession>
<comment type="caution">
    <text evidence="1">The sequence shown here is derived from an EMBL/GenBank/DDBJ whole genome shotgun (WGS) entry which is preliminary data.</text>
</comment>
<evidence type="ECO:0000313" key="2">
    <source>
        <dbReference type="Proteomes" id="UP000635885"/>
    </source>
</evidence>
<gene>
    <name evidence="1" type="ORF">GCM10010993_01350</name>
</gene>
<protein>
    <recommendedName>
        <fullName evidence="3">DUF2867 domain-containing protein</fullName>
    </recommendedName>
</protein>
<organism evidence="1 2">
    <name type="scientific">Belliella aquatica</name>
    <dbReference type="NCBI Taxonomy" id="1323734"/>
    <lineage>
        <taxon>Bacteria</taxon>
        <taxon>Pseudomonadati</taxon>
        <taxon>Bacteroidota</taxon>
        <taxon>Cytophagia</taxon>
        <taxon>Cytophagales</taxon>
        <taxon>Cyclobacteriaceae</taxon>
        <taxon>Belliella</taxon>
    </lineage>
</organism>
<proteinExistence type="predicted"/>
<dbReference type="Pfam" id="PF11066">
    <property type="entry name" value="DUF2867"/>
    <property type="match status" value="1"/>
</dbReference>
<dbReference type="Proteomes" id="UP000635885">
    <property type="component" value="Unassembled WGS sequence"/>
</dbReference>
<dbReference type="EMBL" id="BMFD01000001">
    <property type="protein sequence ID" value="GGC25992.1"/>
    <property type="molecule type" value="Genomic_DNA"/>
</dbReference>
<keyword evidence="2" id="KW-1185">Reference proteome</keyword>
<reference evidence="2" key="1">
    <citation type="journal article" date="2019" name="Int. J. Syst. Evol. Microbiol.">
        <title>The Global Catalogue of Microorganisms (GCM) 10K type strain sequencing project: providing services to taxonomists for standard genome sequencing and annotation.</title>
        <authorList>
            <consortium name="The Broad Institute Genomics Platform"/>
            <consortium name="The Broad Institute Genome Sequencing Center for Infectious Disease"/>
            <person name="Wu L."/>
            <person name="Ma J."/>
        </authorList>
    </citation>
    <scope>NUCLEOTIDE SEQUENCE [LARGE SCALE GENOMIC DNA]</scope>
    <source>
        <strain evidence="2">CGMCC 1.12479</strain>
    </source>
</reference>
<evidence type="ECO:0000313" key="1">
    <source>
        <dbReference type="EMBL" id="GGC25992.1"/>
    </source>
</evidence>
<dbReference type="InterPro" id="IPR021295">
    <property type="entry name" value="DUF2867"/>
</dbReference>
<dbReference type="RefSeq" id="WP_188438592.1">
    <property type="nucleotide sequence ID" value="NZ_BMFD01000001.1"/>
</dbReference>
<evidence type="ECO:0008006" key="3">
    <source>
        <dbReference type="Google" id="ProtNLM"/>
    </source>
</evidence>
<name>A0ABQ1LNM5_9BACT</name>
<sequence length="152" mass="17991">MPSNQRETLTEEWKESVKGRENQVWENICDIGGDRGWYFGTSLWKIRGLIDRVFGGVGYRKGRPAGILKAGDQVDFWRVIHVDNSKKTLKMEAEMKLPGKVWITFEIKGSQFLQKVEFQPYAYYGRIYWILVKPLHYLMFNGMFRSIIKYKR</sequence>